<reference evidence="2 3" key="1">
    <citation type="submission" date="2019-02" db="EMBL/GenBank/DDBJ databases">
        <title>Genome sequencing of the rare red list fungi Bondarzewia mesenterica.</title>
        <authorList>
            <person name="Buettner E."/>
            <person name="Kellner H."/>
        </authorList>
    </citation>
    <scope>NUCLEOTIDE SEQUENCE [LARGE SCALE GENOMIC DNA]</scope>
    <source>
        <strain evidence="2 3">DSM 108281</strain>
    </source>
</reference>
<feature type="compositionally biased region" description="Acidic residues" evidence="1">
    <location>
        <begin position="33"/>
        <end position="43"/>
    </location>
</feature>
<proteinExistence type="predicted"/>
<evidence type="ECO:0000256" key="1">
    <source>
        <dbReference type="SAM" id="MobiDB-lite"/>
    </source>
</evidence>
<feature type="compositionally biased region" description="Low complexity" evidence="1">
    <location>
        <begin position="54"/>
        <end position="63"/>
    </location>
</feature>
<feature type="non-terminal residue" evidence="2">
    <location>
        <position position="1"/>
    </location>
</feature>
<dbReference type="EMBL" id="SGPL01000115">
    <property type="protein sequence ID" value="THH17332.1"/>
    <property type="molecule type" value="Genomic_DNA"/>
</dbReference>
<organism evidence="2 3">
    <name type="scientific">Bondarzewia mesenterica</name>
    <dbReference type="NCBI Taxonomy" id="1095465"/>
    <lineage>
        <taxon>Eukaryota</taxon>
        <taxon>Fungi</taxon>
        <taxon>Dikarya</taxon>
        <taxon>Basidiomycota</taxon>
        <taxon>Agaricomycotina</taxon>
        <taxon>Agaricomycetes</taxon>
        <taxon>Russulales</taxon>
        <taxon>Bondarzewiaceae</taxon>
        <taxon>Bondarzewia</taxon>
    </lineage>
</organism>
<name>A0A4S4LXS5_9AGAM</name>
<comment type="caution">
    <text evidence="2">The sequence shown here is derived from an EMBL/GenBank/DDBJ whole genome shotgun (WGS) entry which is preliminary data.</text>
</comment>
<keyword evidence="3" id="KW-1185">Reference proteome</keyword>
<sequence>PVVLVPGSPEPASRDGGGVDLRSVFRDRGREEGSDDIEVEDNADGPPRCSFGSAATTTTDTTASGPETPVNGEEILVDVEEIDVEEAVLEGGRVRQAVVAQGWWAKWACDRGGMQNPKPAVVMRDGGHQAHRFRPQSAPSKSTTARAKYREGHVQAAIGQEMMAVRTCEEVAALKTACTSYIYVRAS</sequence>
<evidence type="ECO:0000313" key="3">
    <source>
        <dbReference type="Proteomes" id="UP000310158"/>
    </source>
</evidence>
<dbReference type="Proteomes" id="UP000310158">
    <property type="component" value="Unassembled WGS sequence"/>
</dbReference>
<dbReference type="AlphaFoldDB" id="A0A4S4LXS5"/>
<evidence type="ECO:0000313" key="2">
    <source>
        <dbReference type="EMBL" id="THH17332.1"/>
    </source>
</evidence>
<protein>
    <submittedName>
        <fullName evidence="2">Uncharacterized protein</fullName>
    </submittedName>
</protein>
<feature type="compositionally biased region" description="Basic and acidic residues" evidence="1">
    <location>
        <begin position="23"/>
        <end position="32"/>
    </location>
</feature>
<gene>
    <name evidence="2" type="ORF">EW146_g3441</name>
</gene>
<accession>A0A4S4LXS5</accession>
<feature type="region of interest" description="Disordered" evidence="1">
    <location>
        <begin position="1"/>
        <end position="70"/>
    </location>
</feature>